<dbReference type="PANTHER" id="PTHR15629:SF8">
    <property type="entry name" value="DUF500 DOMAIN PROTEIN (AFU_ORTHOLOGUE AFUA_5G07310)"/>
    <property type="match status" value="1"/>
</dbReference>
<comment type="caution">
    <text evidence="3">The sequence shown here is derived from an EMBL/GenBank/DDBJ whole genome shotgun (WGS) entry which is preliminary data.</text>
</comment>
<protein>
    <recommendedName>
        <fullName evidence="2">Ysc84 actin-binding domain-containing protein</fullName>
    </recommendedName>
</protein>
<evidence type="ECO:0000313" key="3">
    <source>
        <dbReference type="EMBL" id="KAL1893204.1"/>
    </source>
</evidence>
<dbReference type="EMBL" id="JAWCUI010000039">
    <property type="protein sequence ID" value="KAL1893204.1"/>
    <property type="molecule type" value="Genomic_DNA"/>
</dbReference>
<feature type="region of interest" description="Disordered" evidence="1">
    <location>
        <begin position="857"/>
        <end position="923"/>
    </location>
</feature>
<feature type="compositionally biased region" description="Polar residues" evidence="1">
    <location>
        <begin position="162"/>
        <end position="173"/>
    </location>
</feature>
<feature type="region of interest" description="Disordered" evidence="1">
    <location>
        <begin position="155"/>
        <end position="200"/>
    </location>
</feature>
<name>A0ABR3YZ19_9PEZI</name>
<organism evidence="3 4">
    <name type="scientific">Sporothrix stenoceras</name>
    <dbReference type="NCBI Taxonomy" id="5173"/>
    <lineage>
        <taxon>Eukaryota</taxon>
        <taxon>Fungi</taxon>
        <taxon>Dikarya</taxon>
        <taxon>Ascomycota</taxon>
        <taxon>Pezizomycotina</taxon>
        <taxon>Sordariomycetes</taxon>
        <taxon>Sordariomycetidae</taxon>
        <taxon>Ophiostomatales</taxon>
        <taxon>Ophiostomataceae</taxon>
        <taxon>Sporothrix</taxon>
    </lineage>
</organism>
<feature type="region of interest" description="Disordered" evidence="1">
    <location>
        <begin position="331"/>
        <end position="356"/>
    </location>
</feature>
<dbReference type="InterPro" id="IPR007461">
    <property type="entry name" value="Ysc84_actin-binding"/>
</dbReference>
<feature type="compositionally biased region" description="Basic and acidic residues" evidence="1">
    <location>
        <begin position="340"/>
        <end position="349"/>
    </location>
</feature>
<feature type="region of interest" description="Disordered" evidence="1">
    <location>
        <begin position="646"/>
        <end position="710"/>
    </location>
</feature>
<dbReference type="InterPro" id="IPR051702">
    <property type="entry name" value="SH3_domain_YSC84-like"/>
</dbReference>
<proteinExistence type="predicted"/>
<feature type="compositionally biased region" description="Basic and acidic residues" evidence="1">
    <location>
        <begin position="892"/>
        <end position="913"/>
    </location>
</feature>
<keyword evidence="4" id="KW-1185">Reference proteome</keyword>
<reference evidence="3 4" key="1">
    <citation type="journal article" date="2024" name="IMA Fungus">
        <title>IMA Genome - F19 : A genome assembly and annotation guide to empower mycologists, including annotated draft genome sequences of Ceratocystis pirilliformis, Diaporthe australafricana, Fusarium ophioides, Paecilomyces lecythidis, and Sporothrix stenoceras.</title>
        <authorList>
            <person name="Aylward J."/>
            <person name="Wilson A.M."/>
            <person name="Visagie C.M."/>
            <person name="Spraker J."/>
            <person name="Barnes I."/>
            <person name="Buitendag C."/>
            <person name="Ceriani C."/>
            <person name="Del Mar Angel L."/>
            <person name="du Plessis D."/>
            <person name="Fuchs T."/>
            <person name="Gasser K."/>
            <person name="Kramer D."/>
            <person name="Li W."/>
            <person name="Munsamy K."/>
            <person name="Piso A."/>
            <person name="Price J.L."/>
            <person name="Sonnekus B."/>
            <person name="Thomas C."/>
            <person name="van der Nest A."/>
            <person name="van Dijk A."/>
            <person name="van Heerden A."/>
            <person name="van Vuuren N."/>
            <person name="Yilmaz N."/>
            <person name="Duong T.A."/>
            <person name="van der Merwe N.A."/>
            <person name="Wingfield M.J."/>
            <person name="Wingfield B.D."/>
        </authorList>
    </citation>
    <scope>NUCLEOTIDE SEQUENCE [LARGE SCALE GENOMIC DNA]</scope>
    <source>
        <strain evidence="3 4">CMW 5346</strain>
    </source>
</reference>
<feature type="compositionally biased region" description="Acidic residues" evidence="1">
    <location>
        <begin position="669"/>
        <end position="682"/>
    </location>
</feature>
<feature type="compositionally biased region" description="Acidic residues" evidence="1">
    <location>
        <begin position="688"/>
        <end position="710"/>
    </location>
</feature>
<feature type="compositionally biased region" description="Basic and acidic residues" evidence="1">
    <location>
        <begin position="646"/>
        <end position="655"/>
    </location>
</feature>
<evidence type="ECO:0000313" key="4">
    <source>
        <dbReference type="Proteomes" id="UP001583186"/>
    </source>
</evidence>
<gene>
    <name evidence="3" type="ORF">Sste5346_006636</name>
</gene>
<dbReference type="CDD" id="cd11524">
    <property type="entry name" value="SYLF"/>
    <property type="match status" value="1"/>
</dbReference>
<evidence type="ECO:0000259" key="2">
    <source>
        <dbReference type="Pfam" id="PF04366"/>
    </source>
</evidence>
<evidence type="ECO:0000256" key="1">
    <source>
        <dbReference type="SAM" id="MobiDB-lite"/>
    </source>
</evidence>
<dbReference type="Proteomes" id="UP001583186">
    <property type="component" value="Unassembled WGS sequence"/>
</dbReference>
<accession>A0ABR3YZ19</accession>
<feature type="domain" description="Ysc84 actin-binding" evidence="2">
    <location>
        <begin position="251"/>
        <end position="387"/>
    </location>
</feature>
<sequence>MQRVSSLLPSWDRAKTADGASNSGNTSNTGGTAASSSATTTSSTAPNSIGYVFNNNRSSTSSSISNANNNNNNRNSSNSTQMRNGRSFAKVFSWADRIGGNKTLSVSPSIANAAATPSPSGQMGREAYWPTALDRECEKAARILKSFCTDGFLDESDPAPASPTNRASMNSLGSPRFPSRRSGDMPPTSPTTGLTPTKKKIPPRIIQEAVGLAIFSCMRSGLWMSGSGGSGILIARKADGTWSPPSGILLHTSTVAFVMGVDIYDCVLVINSVAALELFTRPRLTLGADVPLTVGPLVTMGLLENDVRLNHELGNTVLTYLKARGRHSPAQLSGSLVTERSNENERFYSDDGSGNSSQPVDILDILAGNVRKSIPEILPLFEAIKAAEGRIDFDTATMDRLSQQPAPGDADIADTPGILTPASPSSATFGIPDAADPDPFGIIALEMAGLEIREAGSKHRPSSHQFDYNNNASPTSPIFASRFSRQSADIAVLENGNNRASYMSTRTQATSMTDACTQTTDVAGTPDTSLSPTHSDDGKDAQATIHSNMARNVPSPVSELSAHAAPVEETAETTEPIILAAPTDSEDATIGFAMSSSPPVPPPRNRPVAITVAAAAATTAAVTAATTATDSATDTASSRYLTVDRGMETDDRLSDGAETTATSHFVEDERNEDADDEDEETDGLGNEDGNETLDDAADFDDDDDDDLDDDDMEEEPVIFEVASTTVRPVRVAPAQMATQVAQVIQAKGALVNIPKRIAPPLPLRSPARTSRASKSEYGDLSAIGSPLRHSFQSNVTSDVPAESLDAETAKPTAVLSESAMERPPVAIAVAAAGHESSANTSAYESAADMTVNEKTNSAGDVVEVPNAPHAVEPTTSSIDESDREPQTPRPDGTFDHTAADAQKEKREDLDLNADHLNASTLAV</sequence>
<feature type="compositionally biased region" description="Low complexity" evidence="1">
    <location>
        <begin position="19"/>
        <end position="79"/>
    </location>
</feature>
<dbReference type="Pfam" id="PF04366">
    <property type="entry name" value="Ysc84"/>
    <property type="match status" value="1"/>
</dbReference>
<dbReference type="PANTHER" id="PTHR15629">
    <property type="entry name" value="SH3YL1 PROTEIN"/>
    <property type="match status" value="1"/>
</dbReference>
<feature type="region of interest" description="Disordered" evidence="1">
    <location>
        <begin position="1"/>
        <end position="83"/>
    </location>
</feature>